<evidence type="ECO:0000256" key="13">
    <source>
        <dbReference type="ARBA" id="ARBA00022989"/>
    </source>
</evidence>
<comment type="catalytic activity">
    <reaction evidence="17">
        <text>L-threonyl-[protein] + ATP = O-phospho-L-threonyl-[protein] + ADP + H(+)</text>
        <dbReference type="Rhea" id="RHEA:46608"/>
        <dbReference type="Rhea" id="RHEA-COMP:11060"/>
        <dbReference type="Rhea" id="RHEA-COMP:11605"/>
        <dbReference type="ChEBI" id="CHEBI:15378"/>
        <dbReference type="ChEBI" id="CHEBI:30013"/>
        <dbReference type="ChEBI" id="CHEBI:30616"/>
        <dbReference type="ChEBI" id="CHEBI:61977"/>
        <dbReference type="ChEBI" id="CHEBI:456216"/>
        <dbReference type="EC" id="2.7.11.1"/>
    </reaction>
</comment>
<dbReference type="AlphaFoldDB" id="A0A2H5MXE9"/>
<comment type="subcellular location">
    <subcellularLocation>
        <location evidence="1">Membrane</location>
        <topology evidence="1">Single-pass type I membrane protein</topology>
    </subcellularLocation>
</comment>
<dbReference type="PROSITE" id="PS50011">
    <property type="entry name" value="PROTEIN_KINASE_DOM"/>
    <property type="match status" value="1"/>
</dbReference>
<evidence type="ECO:0000256" key="14">
    <source>
        <dbReference type="ARBA" id="ARBA00023136"/>
    </source>
</evidence>
<dbReference type="Gene3D" id="3.80.10.10">
    <property type="entry name" value="Ribonuclease Inhibitor"/>
    <property type="match status" value="1"/>
</dbReference>
<dbReference type="SUPFAM" id="SSF56112">
    <property type="entry name" value="Protein kinase-like (PK-like)"/>
    <property type="match status" value="1"/>
</dbReference>
<keyword evidence="14" id="KW-0472">Membrane</keyword>
<dbReference type="GO" id="GO:0005524">
    <property type="term" value="F:ATP binding"/>
    <property type="evidence" value="ECO:0007669"/>
    <property type="project" value="UniProtKB-KW"/>
</dbReference>
<organism evidence="21 22">
    <name type="scientific">Citrus unshiu</name>
    <name type="common">Satsuma mandarin</name>
    <name type="synonym">Citrus nobilis var. unshiu</name>
    <dbReference type="NCBI Taxonomy" id="55188"/>
    <lineage>
        <taxon>Eukaryota</taxon>
        <taxon>Viridiplantae</taxon>
        <taxon>Streptophyta</taxon>
        <taxon>Embryophyta</taxon>
        <taxon>Tracheophyta</taxon>
        <taxon>Spermatophyta</taxon>
        <taxon>Magnoliopsida</taxon>
        <taxon>eudicotyledons</taxon>
        <taxon>Gunneridae</taxon>
        <taxon>Pentapetalae</taxon>
        <taxon>rosids</taxon>
        <taxon>malvids</taxon>
        <taxon>Sapindales</taxon>
        <taxon>Rutaceae</taxon>
        <taxon>Aurantioideae</taxon>
        <taxon>Citrus</taxon>
    </lineage>
</organism>
<evidence type="ECO:0000259" key="20">
    <source>
        <dbReference type="PROSITE" id="PS50011"/>
    </source>
</evidence>
<protein>
    <recommendedName>
        <fullName evidence="2">non-specific serine/threonine protein kinase</fullName>
        <ecNumber evidence="2">2.7.11.1</ecNumber>
    </recommendedName>
</protein>
<evidence type="ECO:0000256" key="17">
    <source>
        <dbReference type="ARBA" id="ARBA00047899"/>
    </source>
</evidence>
<accession>A0A2H5MXE9</accession>
<keyword evidence="3" id="KW-0723">Serine/threonine-protein kinase</keyword>
<evidence type="ECO:0000256" key="11">
    <source>
        <dbReference type="ARBA" id="ARBA00022777"/>
    </source>
</evidence>
<evidence type="ECO:0000256" key="8">
    <source>
        <dbReference type="ARBA" id="ARBA00022729"/>
    </source>
</evidence>
<dbReference type="PROSITE" id="PS00108">
    <property type="entry name" value="PROTEIN_KINASE_ST"/>
    <property type="match status" value="1"/>
</dbReference>
<keyword evidence="11" id="KW-0418">Kinase</keyword>
<dbReference type="GO" id="GO:0016020">
    <property type="term" value="C:membrane"/>
    <property type="evidence" value="ECO:0007669"/>
    <property type="project" value="UniProtKB-SubCell"/>
</dbReference>
<dbReference type="InterPro" id="IPR008271">
    <property type="entry name" value="Ser/Thr_kinase_AS"/>
</dbReference>
<evidence type="ECO:0000256" key="7">
    <source>
        <dbReference type="ARBA" id="ARBA00022692"/>
    </source>
</evidence>
<keyword evidence="4" id="KW-0597">Phosphoprotein</keyword>
<dbReference type="Pfam" id="PF07714">
    <property type="entry name" value="PK_Tyr_Ser-Thr"/>
    <property type="match status" value="1"/>
</dbReference>
<keyword evidence="10" id="KW-0547">Nucleotide-binding</keyword>
<comment type="caution">
    <text evidence="21">The sequence shown here is derived from an EMBL/GenBank/DDBJ whole genome shotgun (WGS) entry which is preliminary data.</text>
</comment>
<keyword evidence="8" id="KW-0732">Signal</keyword>
<gene>
    <name evidence="21" type="ORF">CUMW_274120</name>
</gene>
<dbReference type="EMBL" id="BDQV01001396">
    <property type="protein sequence ID" value="GAY32668.1"/>
    <property type="molecule type" value="Genomic_DNA"/>
</dbReference>
<keyword evidence="22" id="KW-1185">Reference proteome</keyword>
<dbReference type="Pfam" id="PF00560">
    <property type="entry name" value="LRR_1"/>
    <property type="match status" value="1"/>
</dbReference>
<dbReference type="STRING" id="55188.A0A2H5MXE9"/>
<keyword evidence="16" id="KW-0325">Glycoprotein</keyword>
<keyword evidence="7" id="KW-0812">Transmembrane</keyword>
<evidence type="ECO:0000313" key="21">
    <source>
        <dbReference type="EMBL" id="GAY32668.1"/>
    </source>
</evidence>
<evidence type="ECO:0000256" key="12">
    <source>
        <dbReference type="ARBA" id="ARBA00022840"/>
    </source>
</evidence>
<dbReference type="SUPFAM" id="SSF52058">
    <property type="entry name" value="L domain-like"/>
    <property type="match status" value="1"/>
</dbReference>
<dbReference type="Gene3D" id="1.10.510.10">
    <property type="entry name" value="Transferase(Phosphotransferase) domain 1"/>
    <property type="match status" value="1"/>
</dbReference>
<dbReference type="Pfam" id="PF11721">
    <property type="entry name" value="Malectin"/>
    <property type="match status" value="1"/>
</dbReference>
<dbReference type="InterPro" id="IPR001611">
    <property type="entry name" value="Leu-rich_rpt"/>
</dbReference>
<keyword evidence="13" id="KW-1133">Transmembrane helix</keyword>
<dbReference type="Gene3D" id="2.60.120.430">
    <property type="entry name" value="Galactose-binding lectin"/>
    <property type="match status" value="1"/>
</dbReference>
<feature type="region of interest" description="Disordered" evidence="19">
    <location>
        <begin position="389"/>
        <end position="420"/>
    </location>
</feature>
<dbReference type="GO" id="GO:0004674">
    <property type="term" value="F:protein serine/threonine kinase activity"/>
    <property type="evidence" value="ECO:0007669"/>
    <property type="project" value="UniProtKB-KW"/>
</dbReference>
<sequence>MNRTVQYNQFSGELPEELGSLLNLEKFRISDNQFTGQIPSFIQNWTRLEKLFIQPSGLVGPIPSGIFSLENLTDLYEILFTDDKNFSSFGKRIFDVYIQGKRVLKDFNIENEAGGVGKAIVKQFSAAVTNGTMEIRLYWAGKGTTEIPVKGVYGPLISAISLHNPGPKEHRLKLDWPTRRRICLGIARGLAYLHGESRIKVVHRDIKATNVLLDKDLNSKISDFGLAKLDEEENTHISTRVAGTIGYMAPEYAMRGHLTEKADVYSFGIVALEIVSGRSNVTKEDMFYLLDWALVLKEQGKLIELVDTNLGSNFDKEQVMVMINVALLCANASPTIRPSMSSVLRMLECGVDVLDLVSDSSVSEIDETKAEAMRKYYQFCIENTASTTQSTSSIYGPPPGSSTAGVDLHPFSVDSDRLLE</sequence>
<comment type="catalytic activity">
    <reaction evidence="18">
        <text>L-seryl-[protein] + ATP = O-phospho-L-seryl-[protein] + ADP + H(+)</text>
        <dbReference type="Rhea" id="RHEA:17989"/>
        <dbReference type="Rhea" id="RHEA-COMP:9863"/>
        <dbReference type="Rhea" id="RHEA-COMP:11604"/>
        <dbReference type="ChEBI" id="CHEBI:15378"/>
        <dbReference type="ChEBI" id="CHEBI:29999"/>
        <dbReference type="ChEBI" id="CHEBI:30616"/>
        <dbReference type="ChEBI" id="CHEBI:83421"/>
        <dbReference type="ChEBI" id="CHEBI:456216"/>
        <dbReference type="EC" id="2.7.11.1"/>
    </reaction>
</comment>
<dbReference type="InterPro" id="IPR051824">
    <property type="entry name" value="LRR_Rcpt-Like_S/T_Kinase"/>
</dbReference>
<evidence type="ECO:0000256" key="16">
    <source>
        <dbReference type="ARBA" id="ARBA00023180"/>
    </source>
</evidence>
<proteinExistence type="predicted"/>
<evidence type="ECO:0000256" key="15">
    <source>
        <dbReference type="ARBA" id="ARBA00023170"/>
    </source>
</evidence>
<evidence type="ECO:0000256" key="3">
    <source>
        <dbReference type="ARBA" id="ARBA00022527"/>
    </source>
</evidence>
<dbReference type="EC" id="2.7.11.1" evidence="2"/>
<dbReference type="PANTHER" id="PTHR48006:SF81">
    <property type="entry name" value="PROTEIN KINASE DOMAIN-CONTAINING PROTEIN"/>
    <property type="match status" value="1"/>
</dbReference>
<keyword evidence="15" id="KW-0675">Receptor</keyword>
<keyword evidence="6" id="KW-0808">Transferase</keyword>
<evidence type="ECO:0000256" key="6">
    <source>
        <dbReference type="ARBA" id="ARBA00022679"/>
    </source>
</evidence>
<dbReference type="InterPro" id="IPR011009">
    <property type="entry name" value="Kinase-like_dom_sf"/>
</dbReference>
<evidence type="ECO:0000256" key="1">
    <source>
        <dbReference type="ARBA" id="ARBA00004479"/>
    </source>
</evidence>
<evidence type="ECO:0000256" key="19">
    <source>
        <dbReference type="SAM" id="MobiDB-lite"/>
    </source>
</evidence>
<name>A0A2H5MXE9_CITUN</name>
<evidence type="ECO:0000313" key="22">
    <source>
        <dbReference type="Proteomes" id="UP000236630"/>
    </source>
</evidence>
<evidence type="ECO:0000256" key="4">
    <source>
        <dbReference type="ARBA" id="ARBA00022553"/>
    </source>
</evidence>
<evidence type="ECO:0000256" key="10">
    <source>
        <dbReference type="ARBA" id="ARBA00022741"/>
    </source>
</evidence>
<keyword evidence="5" id="KW-0433">Leucine-rich repeat</keyword>
<dbReference type="FunFam" id="1.10.510.10:FF:000044">
    <property type="entry name" value="Putative LRR receptor-like serine/threonine-protein kinase"/>
    <property type="match status" value="1"/>
</dbReference>
<reference evidence="21 22" key="1">
    <citation type="journal article" date="2017" name="Front. Genet.">
        <title>Draft sequencing of the heterozygous diploid genome of Satsuma (Citrus unshiu Marc.) using a hybrid assembly approach.</title>
        <authorList>
            <person name="Shimizu T."/>
            <person name="Tanizawa Y."/>
            <person name="Mochizuki T."/>
            <person name="Nagasaki H."/>
            <person name="Yoshioka T."/>
            <person name="Toyoda A."/>
            <person name="Fujiyama A."/>
            <person name="Kaminuma E."/>
            <person name="Nakamura Y."/>
        </authorList>
    </citation>
    <scope>NUCLEOTIDE SEQUENCE [LARGE SCALE GENOMIC DNA]</scope>
    <source>
        <strain evidence="22">cv. Miyagawa wase</strain>
    </source>
</reference>
<dbReference type="InterPro" id="IPR000719">
    <property type="entry name" value="Prot_kinase_dom"/>
</dbReference>
<dbReference type="InterPro" id="IPR021720">
    <property type="entry name" value="Malectin_dom"/>
</dbReference>
<dbReference type="InterPro" id="IPR032675">
    <property type="entry name" value="LRR_dom_sf"/>
</dbReference>
<keyword evidence="12" id="KW-0067">ATP-binding</keyword>
<dbReference type="SMART" id="SM00220">
    <property type="entry name" value="S_TKc"/>
    <property type="match status" value="1"/>
</dbReference>
<keyword evidence="9" id="KW-0677">Repeat</keyword>
<feature type="domain" description="Protein kinase" evidence="20">
    <location>
        <begin position="56"/>
        <end position="354"/>
    </location>
</feature>
<dbReference type="PANTHER" id="PTHR48006">
    <property type="entry name" value="LEUCINE-RICH REPEAT-CONTAINING PROTEIN DDB_G0281931-RELATED"/>
    <property type="match status" value="1"/>
</dbReference>
<evidence type="ECO:0000256" key="5">
    <source>
        <dbReference type="ARBA" id="ARBA00022614"/>
    </source>
</evidence>
<dbReference type="InterPro" id="IPR001245">
    <property type="entry name" value="Ser-Thr/Tyr_kinase_cat_dom"/>
</dbReference>
<dbReference type="Proteomes" id="UP000236630">
    <property type="component" value="Unassembled WGS sequence"/>
</dbReference>
<evidence type="ECO:0000256" key="18">
    <source>
        <dbReference type="ARBA" id="ARBA00048679"/>
    </source>
</evidence>
<evidence type="ECO:0000256" key="9">
    <source>
        <dbReference type="ARBA" id="ARBA00022737"/>
    </source>
</evidence>
<evidence type="ECO:0000256" key="2">
    <source>
        <dbReference type="ARBA" id="ARBA00012513"/>
    </source>
</evidence>